<organism evidence="6 7">
    <name type="scientific">Candidatus Curtissbacteria bacterium RIFCSPHIGHO2_01_FULL_40_12</name>
    <dbReference type="NCBI Taxonomy" id="1797710"/>
    <lineage>
        <taxon>Bacteria</taxon>
        <taxon>Candidatus Curtissiibacteriota</taxon>
    </lineage>
</organism>
<dbReference type="Proteomes" id="UP000178577">
    <property type="component" value="Unassembled WGS sequence"/>
</dbReference>
<dbReference type="PANTHER" id="PTHR35534:SF1">
    <property type="entry name" value="LARGE RIBOSOMAL SUBUNIT PROTEIN BL32"/>
    <property type="match status" value="1"/>
</dbReference>
<dbReference type="GO" id="GO:0003735">
    <property type="term" value="F:structural constituent of ribosome"/>
    <property type="evidence" value="ECO:0007669"/>
    <property type="project" value="InterPro"/>
</dbReference>
<dbReference type="Pfam" id="PF01783">
    <property type="entry name" value="Ribosomal_L32p"/>
    <property type="match status" value="1"/>
</dbReference>
<dbReference type="PANTHER" id="PTHR35534">
    <property type="entry name" value="50S RIBOSOMAL PROTEIN L32"/>
    <property type="match status" value="1"/>
</dbReference>
<dbReference type="InterPro" id="IPR044957">
    <property type="entry name" value="Ribosomal_bL32_bact"/>
</dbReference>
<dbReference type="GO" id="GO:0015934">
    <property type="term" value="C:large ribosomal subunit"/>
    <property type="evidence" value="ECO:0007669"/>
    <property type="project" value="InterPro"/>
</dbReference>
<dbReference type="EMBL" id="MFAY01000018">
    <property type="protein sequence ID" value="OGD89100.1"/>
    <property type="molecule type" value="Genomic_DNA"/>
</dbReference>
<dbReference type="InterPro" id="IPR011332">
    <property type="entry name" value="Ribosomal_zn-bd"/>
</dbReference>
<gene>
    <name evidence="5" type="primary">rpmF</name>
    <name evidence="6" type="ORF">A2693_04420</name>
</gene>
<evidence type="ECO:0000256" key="3">
    <source>
        <dbReference type="ARBA" id="ARBA00023274"/>
    </source>
</evidence>
<evidence type="ECO:0000313" key="6">
    <source>
        <dbReference type="EMBL" id="OGD89100.1"/>
    </source>
</evidence>
<comment type="similarity">
    <text evidence="1 5">Belongs to the bacterial ribosomal protein bL32 family.</text>
</comment>
<reference evidence="6 7" key="1">
    <citation type="journal article" date="2016" name="Nat. Commun.">
        <title>Thousands of microbial genomes shed light on interconnected biogeochemical processes in an aquifer system.</title>
        <authorList>
            <person name="Anantharaman K."/>
            <person name="Brown C.T."/>
            <person name="Hug L.A."/>
            <person name="Sharon I."/>
            <person name="Castelle C.J."/>
            <person name="Probst A.J."/>
            <person name="Thomas B.C."/>
            <person name="Singh A."/>
            <person name="Wilkins M.J."/>
            <person name="Karaoz U."/>
            <person name="Brodie E.L."/>
            <person name="Williams K.H."/>
            <person name="Hubbard S.S."/>
            <person name="Banfield J.F."/>
        </authorList>
    </citation>
    <scope>NUCLEOTIDE SEQUENCE [LARGE SCALE GENOMIC DNA]</scope>
</reference>
<evidence type="ECO:0000256" key="1">
    <source>
        <dbReference type="ARBA" id="ARBA00008560"/>
    </source>
</evidence>
<keyword evidence="2 5" id="KW-0689">Ribosomal protein</keyword>
<evidence type="ECO:0000256" key="2">
    <source>
        <dbReference type="ARBA" id="ARBA00022980"/>
    </source>
</evidence>
<evidence type="ECO:0000313" key="7">
    <source>
        <dbReference type="Proteomes" id="UP000178577"/>
    </source>
</evidence>
<dbReference type="NCBIfam" id="TIGR01031">
    <property type="entry name" value="rpmF_bact"/>
    <property type="match status" value="1"/>
</dbReference>
<sequence>MTPLPKKKHAKARTRTRKAAISFSPPTLVTCSNCKELKVPHRACPHCGFYKQEAKDKKESAKPNGTE</sequence>
<dbReference type="SUPFAM" id="SSF57829">
    <property type="entry name" value="Zn-binding ribosomal proteins"/>
    <property type="match status" value="1"/>
</dbReference>
<proteinExistence type="inferred from homology"/>
<dbReference type="InterPro" id="IPR002677">
    <property type="entry name" value="Ribosomal_bL32"/>
</dbReference>
<comment type="caution">
    <text evidence="6">The sequence shown here is derived from an EMBL/GenBank/DDBJ whole genome shotgun (WGS) entry which is preliminary data.</text>
</comment>
<evidence type="ECO:0000256" key="4">
    <source>
        <dbReference type="ARBA" id="ARBA00035178"/>
    </source>
</evidence>
<keyword evidence="3 5" id="KW-0687">Ribonucleoprotein</keyword>
<dbReference type="AlphaFoldDB" id="A0A1F5GB75"/>
<dbReference type="HAMAP" id="MF_00340">
    <property type="entry name" value="Ribosomal_bL32"/>
    <property type="match status" value="1"/>
</dbReference>
<dbReference type="GO" id="GO:0006412">
    <property type="term" value="P:translation"/>
    <property type="evidence" value="ECO:0007669"/>
    <property type="project" value="UniProtKB-UniRule"/>
</dbReference>
<accession>A0A1F5GB75</accession>
<name>A0A1F5GB75_9BACT</name>
<protein>
    <recommendedName>
        <fullName evidence="4 5">Large ribosomal subunit protein bL32</fullName>
    </recommendedName>
</protein>
<evidence type="ECO:0000256" key="5">
    <source>
        <dbReference type="HAMAP-Rule" id="MF_00340"/>
    </source>
</evidence>